<evidence type="ECO:0000313" key="2">
    <source>
        <dbReference type="EMBL" id="PRY16736.1"/>
    </source>
</evidence>
<dbReference type="Pfam" id="PF07883">
    <property type="entry name" value="Cupin_2"/>
    <property type="match status" value="1"/>
</dbReference>
<dbReference type="RefSeq" id="WP_106208930.1">
    <property type="nucleotide sequence ID" value="NZ_PVZF01000003.1"/>
</dbReference>
<dbReference type="PANTHER" id="PTHR43698:SF1">
    <property type="entry name" value="BLL4564 PROTEIN"/>
    <property type="match status" value="1"/>
</dbReference>
<dbReference type="OrthoDB" id="9802489at2"/>
<keyword evidence="3" id="KW-1185">Reference proteome</keyword>
<sequence length="111" mass="11437">MPLEFQPLGAPLFSGDVAWADLAAVVGQPVTVVLTTFAAGAGTAWHHHDHPQVLVVGEGRGVLEFRDGALHELAAGAVRVVPPGAVHRHAAAPDAAMTHVSVSARQDTALD</sequence>
<accession>A0A2T0R6F2</accession>
<proteinExistence type="predicted"/>
<dbReference type="Proteomes" id="UP000238083">
    <property type="component" value="Unassembled WGS sequence"/>
</dbReference>
<dbReference type="SUPFAM" id="SSF51182">
    <property type="entry name" value="RmlC-like cupins"/>
    <property type="match status" value="1"/>
</dbReference>
<dbReference type="Gene3D" id="2.60.120.10">
    <property type="entry name" value="Jelly Rolls"/>
    <property type="match status" value="1"/>
</dbReference>
<protein>
    <submittedName>
        <fullName evidence="2">Cupin domain-containing protein</fullName>
    </submittedName>
</protein>
<comment type="caution">
    <text evidence="2">The sequence shown here is derived from an EMBL/GenBank/DDBJ whole genome shotgun (WGS) entry which is preliminary data.</text>
</comment>
<evidence type="ECO:0000259" key="1">
    <source>
        <dbReference type="Pfam" id="PF07883"/>
    </source>
</evidence>
<feature type="domain" description="Cupin type-2" evidence="1">
    <location>
        <begin position="34"/>
        <end position="100"/>
    </location>
</feature>
<dbReference type="InterPro" id="IPR014710">
    <property type="entry name" value="RmlC-like_jellyroll"/>
</dbReference>
<dbReference type="InterPro" id="IPR013096">
    <property type="entry name" value="Cupin_2"/>
</dbReference>
<name>A0A2T0R6F2_9ACTN</name>
<dbReference type="EMBL" id="PVZF01000003">
    <property type="protein sequence ID" value="PRY16736.1"/>
    <property type="molecule type" value="Genomic_DNA"/>
</dbReference>
<organism evidence="2 3">
    <name type="scientific">Kineococcus rhizosphaerae</name>
    <dbReference type="NCBI Taxonomy" id="559628"/>
    <lineage>
        <taxon>Bacteria</taxon>
        <taxon>Bacillati</taxon>
        <taxon>Actinomycetota</taxon>
        <taxon>Actinomycetes</taxon>
        <taxon>Kineosporiales</taxon>
        <taxon>Kineosporiaceae</taxon>
        <taxon>Kineococcus</taxon>
    </lineage>
</organism>
<reference evidence="2 3" key="1">
    <citation type="submission" date="2018-03" db="EMBL/GenBank/DDBJ databases">
        <title>Genomic Encyclopedia of Archaeal and Bacterial Type Strains, Phase II (KMG-II): from individual species to whole genera.</title>
        <authorList>
            <person name="Goeker M."/>
        </authorList>
    </citation>
    <scope>NUCLEOTIDE SEQUENCE [LARGE SCALE GENOMIC DNA]</scope>
    <source>
        <strain evidence="2 3">DSM 19711</strain>
    </source>
</reference>
<dbReference type="InterPro" id="IPR011051">
    <property type="entry name" value="RmlC_Cupin_sf"/>
</dbReference>
<gene>
    <name evidence="2" type="ORF">CLV37_103167</name>
</gene>
<evidence type="ECO:0000313" key="3">
    <source>
        <dbReference type="Proteomes" id="UP000238083"/>
    </source>
</evidence>
<dbReference type="PANTHER" id="PTHR43698">
    <property type="entry name" value="RIBD C-TERMINAL DOMAIN CONTAINING PROTEIN"/>
    <property type="match status" value="1"/>
</dbReference>
<dbReference type="AlphaFoldDB" id="A0A2T0R6F2"/>